<evidence type="ECO:0000256" key="7">
    <source>
        <dbReference type="ARBA" id="ARBA00022622"/>
    </source>
</evidence>
<dbReference type="Proteomes" id="UP000184300">
    <property type="component" value="Unassembled WGS sequence"/>
</dbReference>
<keyword evidence="11" id="KW-0472">Membrane</keyword>
<keyword evidence="13" id="KW-0325">Glycoprotein</keyword>
<dbReference type="InterPro" id="IPR051735">
    <property type="entry name" value="CFEM_domain"/>
</dbReference>
<dbReference type="OrthoDB" id="3767534at2759"/>
<comment type="caution">
    <text evidence="15">Lacks conserved residue(s) required for the propagation of feature annotation.</text>
</comment>
<evidence type="ECO:0000256" key="2">
    <source>
        <dbReference type="ARBA" id="ARBA00004613"/>
    </source>
</evidence>
<name>A0A1L9VWP2_ASPGL</name>
<dbReference type="PANTHER" id="PTHR37928:SF2">
    <property type="entry name" value="GPI ANCHORED CFEM DOMAIN PROTEIN (AFU_ORTHOLOGUE AFUA_6G10580)"/>
    <property type="match status" value="1"/>
</dbReference>
<dbReference type="EMBL" id="KV878889">
    <property type="protein sequence ID" value="OJJ88307.1"/>
    <property type="molecule type" value="Genomic_DNA"/>
</dbReference>
<evidence type="ECO:0000256" key="15">
    <source>
        <dbReference type="PROSITE-ProRule" id="PRU01356"/>
    </source>
</evidence>
<evidence type="ECO:0000256" key="3">
    <source>
        <dbReference type="ARBA" id="ARBA00010031"/>
    </source>
</evidence>
<dbReference type="AlphaFoldDB" id="A0A1L9VWP2"/>
<evidence type="ECO:0000256" key="11">
    <source>
        <dbReference type="ARBA" id="ARBA00023136"/>
    </source>
</evidence>
<evidence type="ECO:0000256" key="12">
    <source>
        <dbReference type="ARBA" id="ARBA00023157"/>
    </source>
</evidence>
<accession>A0A1L9VWP2</accession>
<evidence type="ECO:0000313" key="19">
    <source>
        <dbReference type="EMBL" id="OJJ88307.1"/>
    </source>
</evidence>
<comment type="similarity">
    <text evidence="3">Belongs to the RBT5 family.</text>
</comment>
<feature type="chain" id="PRO_5012950940" description="CFEM domain-containing protein" evidence="17">
    <location>
        <begin position="19"/>
        <end position="184"/>
    </location>
</feature>
<dbReference type="GeneID" id="34456145"/>
<keyword evidence="14" id="KW-0449">Lipoprotein</keyword>
<organism evidence="19 20">
    <name type="scientific">Aspergillus glaucus CBS 516.65</name>
    <dbReference type="NCBI Taxonomy" id="1160497"/>
    <lineage>
        <taxon>Eukaryota</taxon>
        <taxon>Fungi</taxon>
        <taxon>Dikarya</taxon>
        <taxon>Ascomycota</taxon>
        <taxon>Pezizomycotina</taxon>
        <taxon>Eurotiomycetes</taxon>
        <taxon>Eurotiomycetidae</taxon>
        <taxon>Eurotiales</taxon>
        <taxon>Aspergillaceae</taxon>
        <taxon>Aspergillus</taxon>
        <taxon>Aspergillus subgen. Aspergillus</taxon>
    </lineage>
</organism>
<feature type="signal peptide" evidence="17">
    <location>
        <begin position="1"/>
        <end position="18"/>
    </location>
</feature>
<feature type="domain" description="CFEM" evidence="18">
    <location>
        <begin position="1"/>
        <end position="108"/>
    </location>
</feature>
<evidence type="ECO:0000256" key="17">
    <source>
        <dbReference type="SAM" id="SignalP"/>
    </source>
</evidence>
<evidence type="ECO:0000256" key="14">
    <source>
        <dbReference type="ARBA" id="ARBA00023288"/>
    </source>
</evidence>
<feature type="compositionally biased region" description="Low complexity" evidence="16">
    <location>
        <begin position="103"/>
        <end position="124"/>
    </location>
</feature>
<dbReference type="STRING" id="1160497.A0A1L9VWP2"/>
<keyword evidence="9 17" id="KW-0732">Signal</keyword>
<evidence type="ECO:0000256" key="13">
    <source>
        <dbReference type="ARBA" id="ARBA00023180"/>
    </source>
</evidence>
<evidence type="ECO:0000256" key="1">
    <source>
        <dbReference type="ARBA" id="ARBA00004609"/>
    </source>
</evidence>
<keyword evidence="5" id="KW-0964">Secreted</keyword>
<reference evidence="20" key="1">
    <citation type="journal article" date="2017" name="Genome Biol.">
        <title>Comparative genomics reveals high biological diversity and specific adaptations in the industrially and medically important fungal genus Aspergillus.</title>
        <authorList>
            <person name="de Vries R.P."/>
            <person name="Riley R."/>
            <person name="Wiebenga A."/>
            <person name="Aguilar-Osorio G."/>
            <person name="Amillis S."/>
            <person name="Uchima C.A."/>
            <person name="Anderluh G."/>
            <person name="Asadollahi M."/>
            <person name="Askin M."/>
            <person name="Barry K."/>
            <person name="Battaglia E."/>
            <person name="Bayram O."/>
            <person name="Benocci T."/>
            <person name="Braus-Stromeyer S.A."/>
            <person name="Caldana C."/>
            <person name="Canovas D."/>
            <person name="Cerqueira G.C."/>
            <person name="Chen F."/>
            <person name="Chen W."/>
            <person name="Choi C."/>
            <person name="Clum A."/>
            <person name="Dos Santos R.A."/>
            <person name="Damasio A.R."/>
            <person name="Diallinas G."/>
            <person name="Emri T."/>
            <person name="Fekete E."/>
            <person name="Flipphi M."/>
            <person name="Freyberg S."/>
            <person name="Gallo A."/>
            <person name="Gournas C."/>
            <person name="Habgood R."/>
            <person name="Hainaut M."/>
            <person name="Harispe M.L."/>
            <person name="Henrissat B."/>
            <person name="Hilden K.S."/>
            <person name="Hope R."/>
            <person name="Hossain A."/>
            <person name="Karabika E."/>
            <person name="Karaffa L."/>
            <person name="Karanyi Z."/>
            <person name="Krasevec N."/>
            <person name="Kuo A."/>
            <person name="Kusch H."/>
            <person name="LaButti K."/>
            <person name="Lagendijk E.L."/>
            <person name="Lapidus A."/>
            <person name="Levasseur A."/>
            <person name="Lindquist E."/>
            <person name="Lipzen A."/>
            <person name="Logrieco A.F."/>
            <person name="MacCabe A."/>
            <person name="Maekelae M.R."/>
            <person name="Malavazi I."/>
            <person name="Melin P."/>
            <person name="Meyer V."/>
            <person name="Mielnichuk N."/>
            <person name="Miskei M."/>
            <person name="Molnar A.P."/>
            <person name="Mule G."/>
            <person name="Ngan C.Y."/>
            <person name="Orejas M."/>
            <person name="Orosz E."/>
            <person name="Ouedraogo J.P."/>
            <person name="Overkamp K.M."/>
            <person name="Park H.-S."/>
            <person name="Perrone G."/>
            <person name="Piumi F."/>
            <person name="Punt P.J."/>
            <person name="Ram A.F."/>
            <person name="Ramon A."/>
            <person name="Rauscher S."/>
            <person name="Record E."/>
            <person name="Riano-Pachon D.M."/>
            <person name="Robert V."/>
            <person name="Roehrig J."/>
            <person name="Ruller R."/>
            <person name="Salamov A."/>
            <person name="Salih N.S."/>
            <person name="Samson R.A."/>
            <person name="Sandor E."/>
            <person name="Sanguinetti M."/>
            <person name="Schuetze T."/>
            <person name="Sepcic K."/>
            <person name="Shelest E."/>
            <person name="Sherlock G."/>
            <person name="Sophianopoulou V."/>
            <person name="Squina F.M."/>
            <person name="Sun H."/>
            <person name="Susca A."/>
            <person name="Todd R.B."/>
            <person name="Tsang A."/>
            <person name="Unkles S.E."/>
            <person name="van de Wiele N."/>
            <person name="van Rossen-Uffink D."/>
            <person name="Oliveira J.V."/>
            <person name="Vesth T.C."/>
            <person name="Visser J."/>
            <person name="Yu J.-H."/>
            <person name="Zhou M."/>
            <person name="Andersen M.R."/>
            <person name="Archer D.B."/>
            <person name="Baker S.E."/>
            <person name="Benoit I."/>
            <person name="Brakhage A.A."/>
            <person name="Braus G.H."/>
            <person name="Fischer R."/>
            <person name="Frisvad J.C."/>
            <person name="Goldman G.H."/>
            <person name="Houbraken J."/>
            <person name="Oakley B."/>
            <person name="Pocsi I."/>
            <person name="Scazzocchio C."/>
            <person name="Seiboth B."/>
            <person name="vanKuyk P.A."/>
            <person name="Wortman J."/>
            <person name="Dyer P.S."/>
            <person name="Grigoriev I.V."/>
        </authorList>
    </citation>
    <scope>NUCLEOTIDE SEQUENCE [LARGE SCALE GENOMIC DNA]</scope>
    <source>
        <strain evidence="20">CBS 516.65</strain>
    </source>
</reference>
<sequence length="184" mass="17757">MRFTQVTAALAITGLASAQIPDVPSCSLQCFLDSLSSDGCSNLTDFACHCTKPQLPEEITPCVEKACSEAEQSAVSSAVIQECSAAGHPISLPPVGGNNVGHSEATATASSDSSPAVGDTPSSAVASSSAVATGSSSGVIPSASASSSNSGSSIAPPLYTGAASNMKCSLAGAAAVAAAAVYAA</sequence>
<dbReference type="GO" id="GO:0098552">
    <property type="term" value="C:side of membrane"/>
    <property type="evidence" value="ECO:0007669"/>
    <property type="project" value="UniProtKB-KW"/>
</dbReference>
<comment type="subcellular location">
    <subcellularLocation>
        <location evidence="1">Cell membrane</location>
        <topology evidence="1">Lipid-anchor</topology>
        <topology evidence="1">GPI-anchor</topology>
    </subcellularLocation>
    <subcellularLocation>
        <location evidence="2">Secreted</location>
    </subcellularLocation>
</comment>
<evidence type="ECO:0000259" key="18">
    <source>
        <dbReference type="PROSITE" id="PS52012"/>
    </source>
</evidence>
<evidence type="ECO:0000313" key="20">
    <source>
        <dbReference type="Proteomes" id="UP000184300"/>
    </source>
</evidence>
<evidence type="ECO:0000256" key="4">
    <source>
        <dbReference type="ARBA" id="ARBA00022475"/>
    </source>
</evidence>
<evidence type="ECO:0000256" key="16">
    <source>
        <dbReference type="SAM" id="MobiDB-lite"/>
    </source>
</evidence>
<feature type="region of interest" description="Disordered" evidence="16">
    <location>
        <begin position="94"/>
        <end position="124"/>
    </location>
</feature>
<protein>
    <recommendedName>
        <fullName evidence="18">CFEM domain-containing protein</fullName>
    </recommendedName>
</protein>
<gene>
    <name evidence="19" type="ORF">ASPGLDRAFT_117565</name>
</gene>
<dbReference type="GO" id="GO:0046872">
    <property type="term" value="F:metal ion binding"/>
    <property type="evidence" value="ECO:0007669"/>
    <property type="project" value="UniProtKB-UniRule"/>
</dbReference>
<keyword evidence="20" id="KW-1185">Reference proteome</keyword>
<evidence type="ECO:0000256" key="10">
    <source>
        <dbReference type="ARBA" id="ARBA00023004"/>
    </source>
</evidence>
<feature type="disulfide bond" evidence="15">
    <location>
        <begin position="50"/>
        <end position="83"/>
    </location>
</feature>
<keyword evidence="12 15" id="KW-1015">Disulfide bond</keyword>
<dbReference type="GO" id="GO:0005886">
    <property type="term" value="C:plasma membrane"/>
    <property type="evidence" value="ECO:0007669"/>
    <property type="project" value="UniProtKB-SubCell"/>
</dbReference>
<proteinExistence type="inferred from homology"/>
<dbReference type="PANTHER" id="PTHR37928">
    <property type="entry name" value="CFEM DOMAIN PROTEIN (AFU_ORTHOLOGUE AFUA_6G14090)"/>
    <property type="match status" value="1"/>
</dbReference>
<dbReference type="PROSITE" id="PS52012">
    <property type="entry name" value="CFEM"/>
    <property type="match status" value="1"/>
</dbReference>
<dbReference type="InterPro" id="IPR008427">
    <property type="entry name" value="Extracellular_membr_CFEM_dom"/>
</dbReference>
<keyword evidence="7" id="KW-0336">GPI-anchor</keyword>
<evidence type="ECO:0000256" key="9">
    <source>
        <dbReference type="ARBA" id="ARBA00022729"/>
    </source>
</evidence>
<dbReference type="SMART" id="SM00747">
    <property type="entry name" value="CFEM"/>
    <property type="match status" value="1"/>
</dbReference>
<keyword evidence="8 15" id="KW-0479">Metal-binding</keyword>
<dbReference type="Pfam" id="PF05730">
    <property type="entry name" value="CFEM"/>
    <property type="match status" value="1"/>
</dbReference>
<evidence type="ECO:0000256" key="8">
    <source>
        <dbReference type="ARBA" id="ARBA00022723"/>
    </source>
</evidence>
<keyword evidence="10 15" id="KW-0408">Iron</keyword>
<keyword evidence="6 15" id="KW-0349">Heme</keyword>
<evidence type="ECO:0000256" key="5">
    <source>
        <dbReference type="ARBA" id="ARBA00022525"/>
    </source>
</evidence>
<keyword evidence="4" id="KW-1003">Cell membrane</keyword>
<dbReference type="RefSeq" id="XP_022404983.1">
    <property type="nucleotide sequence ID" value="XM_022539884.1"/>
</dbReference>
<dbReference type="VEuPathDB" id="FungiDB:ASPGLDRAFT_117565"/>
<feature type="binding site" description="axial binding residue" evidence="15">
    <location>
        <position position="45"/>
    </location>
    <ligand>
        <name>heme</name>
        <dbReference type="ChEBI" id="CHEBI:30413"/>
    </ligand>
    <ligandPart>
        <name>Fe</name>
        <dbReference type="ChEBI" id="CHEBI:18248"/>
    </ligandPart>
</feature>
<evidence type="ECO:0000256" key="6">
    <source>
        <dbReference type="ARBA" id="ARBA00022617"/>
    </source>
</evidence>
<dbReference type="GO" id="GO:0005576">
    <property type="term" value="C:extracellular region"/>
    <property type="evidence" value="ECO:0007669"/>
    <property type="project" value="UniProtKB-SubCell"/>
</dbReference>